<dbReference type="CTD" id="6755029"/>
<evidence type="ECO:0000313" key="4">
    <source>
        <dbReference type="Proteomes" id="UP000009022"/>
    </source>
</evidence>
<dbReference type="SUPFAM" id="SSF46565">
    <property type="entry name" value="Chaperone J-domain"/>
    <property type="match status" value="1"/>
</dbReference>
<dbReference type="InterPro" id="IPR052763">
    <property type="entry name" value="DnaJ_C4"/>
</dbReference>
<dbReference type="OrthoDB" id="552049at2759"/>
<sequence length="173" mass="20428">SHYELLGISEFANQEQIKAAYFKKSRDCHPDWHPRDKVKHDTFVKLNEAYTTLLDPTTRKDYDFKLHSTPDHYITSYPPHYWRNNFQGYNSQQSYAKPPKIFKTKNYIVVLWLCGISLVGVIIHYFIATVGGEIIRKRKEDNNNRIVALHKEITDTARKNGPHKQLQLFLEQH</sequence>
<dbReference type="RefSeq" id="XP_002113816.1">
    <property type="nucleotide sequence ID" value="XM_002113780.1"/>
</dbReference>
<dbReference type="SMART" id="SM00271">
    <property type="entry name" value="DnaJ"/>
    <property type="match status" value="1"/>
</dbReference>
<feature type="non-terminal residue" evidence="3">
    <location>
        <position position="173"/>
    </location>
</feature>
<dbReference type="InterPro" id="IPR036869">
    <property type="entry name" value="J_dom_sf"/>
</dbReference>
<dbReference type="InterPro" id="IPR001623">
    <property type="entry name" value="DnaJ_domain"/>
</dbReference>
<dbReference type="PANTHER" id="PTHR44825:SF1">
    <property type="entry name" value="DNAJ HOMOLOG SUBFAMILY C MEMBER 4"/>
    <property type="match status" value="1"/>
</dbReference>
<keyword evidence="1" id="KW-0812">Transmembrane</keyword>
<protein>
    <recommendedName>
        <fullName evidence="2">J domain-containing protein</fullName>
    </recommendedName>
</protein>
<evidence type="ECO:0000256" key="1">
    <source>
        <dbReference type="SAM" id="Phobius"/>
    </source>
</evidence>
<keyword evidence="1" id="KW-0472">Membrane</keyword>
<dbReference type="GeneID" id="6755029"/>
<dbReference type="HOGENOM" id="CLU_1463098_0_0_1"/>
<dbReference type="KEGG" id="tad:TRIADDRAFT_16598"/>
<dbReference type="STRING" id="10228.B3RZX7"/>
<gene>
    <name evidence="3" type="ORF">TRIADDRAFT_16598</name>
</gene>
<feature type="transmembrane region" description="Helical" evidence="1">
    <location>
        <begin position="107"/>
        <end position="127"/>
    </location>
</feature>
<feature type="non-terminal residue" evidence="3">
    <location>
        <position position="1"/>
    </location>
</feature>
<dbReference type="OMA" id="KHAEFQE"/>
<accession>B3RZX7</accession>
<organism evidence="3 4">
    <name type="scientific">Trichoplax adhaerens</name>
    <name type="common">Trichoplax reptans</name>
    <dbReference type="NCBI Taxonomy" id="10228"/>
    <lineage>
        <taxon>Eukaryota</taxon>
        <taxon>Metazoa</taxon>
        <taxon>Placozoa</taxon>
        <taxon>Uniplacotomia</taxon>
        <taxon>Trichoplacea</taxon>
        <taxon>Trichoplacidae</taxon>
        <taxon>Trichoplax</taxon>
    </lineage>
</organism>
<dbReference type="EMBL" id="DS985246">
    <property type="protein sequence ID" value="EDV24290.1"/>
    <property type="molecule type" value="Genomic_DNA"/>
</dbReference>
<dbReference type="InParanoid" id="B3RZX7"/>
<dbReference type="PRINTS" id="PR00625">
    <property type="entry name" value="JDOMAIN"/>
</dbReference>
<reference evidence="3 4" key="1">
    <citation type="journal article" date="2008" name="Nature">
        <title>The Trichoplax genome and the nature of placozoans.</title>
        <authorList>
            <person name="Srivastava M."/>
            <person name="Begovic E."/>
            <person name="Chapman J."/>
            <person name="Putnam N.H."/>
            <person name="Hellsten U."/>
            <person name="Kawashima T."/>
            <person name="Kuo A."/>
            <person name="Mitros T."/>
            <person name="Salamov A."/>
            <person name="Carpenter M.L."/>
            <person name="Signorovitch A.Y."/>
            <person name="Moreno M.A."/>
            <person name="Kamm K."/>
            <person name="Grimwood J."/>
            <person name="Schmutz J."/>
            <person name="Shapiro H."/>
            <person name="Grigoriev I.V."/>
            <person name="Buss L.W."/>
            <person name="Schierwater B."/>
            <person name="Dellaporta S.L."/>
            <person name="Rokhsar D.S."/>
        </authorList>
    </citation>
    <scope>NUCLEOTIDE SEQUENCE [LARGE SCALE GENOMIC DNA]</scope>
    <source>
        <strain evidence="3 4">Grell-BS-1999</strain>
    </source>
</reference>
<dbReference type="PROSITE" id="PS50076">
    <property type="entry name" value="DNAJ_2"/>
    <property type="match status" value="1"/>
</dbReference>
<keyword evidence="4" id="KW-1185">Reference proteome</keyword>
<dbReference type="Proteomes" id="UP000009022">
    <property type="component" value="Unassembled WGS sequence"/>
</dbReference>
<feature type="domain" description="J" evidence="2">
    <location>
        <begin position="1"/>
        <end position="66"/>
    </location>
</feature>
<evidence type="ECO:0000259" key="2">
    <source>
        <dbReference type="PROSITE" id="PS50076"/>
    </source>
</evidence>
<dbReference type="PhylomeDB" id="B3RZX7"/>
<name>B3RZX7_TRIAD</name>
<dbReference type="AlphaFoldDB" id="B3RZX7"/>
<evidence type="ECO:0000313" key="3">
    <source>
        <dbReference type="EMBL" id="EDV24290.1"/>
    </source>
</evidence>
<dbReference type="Pfam" id="PF00226">
    <property type="entry name" value="DnaJ"/>
    <property type="match status" value="1"/>
</dbReference>
<dbReference type="PANTHER" id="PTHR44825">
    <property type="match status" value="1"/>
</dbReference>
<keyword evidence="1" id="KW-1133">Transmembrane helix</keyword>
<dbReference type="CDD" id="cd06257">
    <property type="entry name" value="DnaJ"/>
    <property type="match status" value="1"/>
</dbReference>
<dbReference type="Gene3D" id="1.10.287.110">
    <property type="entry name" value="DnaJ domain"/>
    <property type="match status" value="1"/>
</dbReference>
<proteinExistence type="predicted"/>